<feature type="transmembrane region" description="Helical" evidence="8">
    <location>
        <begin position="473"/>
        <end position="497"/>
    </location>
</feature>
<feature type="domain" description="Major facilitator superfamily (MFS) profile" evidence="9">
    <location>
        <begin position="30"/>
        <end position="564"/>
    </location>
</feature>
<evidence type="ECO:0000256" key="3">
    <source>
        <dbReference type="ARBA" id="ARBA00022448"/>
    </source>
</evidence>
<dbReference type="PROSITE" id="PS50850">
    <property type="entry name" value="MFS"/>
    <property type="match status" value="1"/>
</dbReference>
<evidence type="ECO:0000256" key="4">
    <source>
        <dbReference type="ARBA" id="ARBA00022692"/>
    </source>
</evidence>
<evidence type="ECO:0000256" key="2">
    <source>
        <dbReference type="ARBA" id="ARBA00010992"/>
    </source>
</evidence>
<dbReference type="InterPro" id="IPR003663">
    <property type="entry name" value="Sugar/inositol_transpt"/>
</dbReference>
<dbReference type="Gene3D" id="1.20.1250.20">
    <property type="entry name" value="MFS general substrate transporter like domains"/>
    <property type="match status" value="2"/>
</dbReference>
<sequence length="612" mass="67122">MVAIVVSSNTESAVPKPTHTPELGGFIYILAFTSIIGGFLFGYDTGIVSAAMLYVKQNDKLHLESSLWQEIIVAITPGFAAIGSLCAGQAADRFGRKRIIVISTVIFAIGAIVCAAAIDRWILLVGRILLGFAIGLSSMIVPMYISEASPANIRGQLVTGFQLMVTLGLMLANVIAGGFAYIDPVNIGWRLMFGFAAVPAIIQYIGFLFLPESPRWLYQNKGQKEAEEVIKRIYNGDHAWIHYESEEIRVGIEAEAAEKAEIGDGSVLVRVWKTPHVRKALFIGCVLQGFQQLSGINTIMYYTGTIIKSTGVRDDHTSIWISVGTSAVNFLATLIPIFILERVGRRKMLFASVLGVAVSLFALATAFLVMNRESADVDQLTSNLFFQDSGFSLSDVNKCNSYKNCDFCVTDESCGFCSVNGNAKSGYCAPLDDDDRADVGYCSLTSLGNKGKYDVNGTTYEWGSVYCHTSLTVLPIILMMVYLACFAIGYAPLAWVLNAEFYPLWARSTCISLAVFLNWVFNLLVSLTFLSLSQAITKFGTFYLYGGITVIGFIFFYFTIPETSGCSIDEVEMLFKTKKAREEEMRLRAMSAAVDDIGKRSPKPVNDGFSKF</sequence>
<dbReference type="GO" id="GO:0016324">
    <property type="term" value="C:apical plasma membrane"/>
    <property type="evidence" value="ECO:0007669"/>
    <property type="project" value="TreeGrafter"/>
</dbReference>
<evidence type="ECO:0000256" key="1">
    <source>
        <dbReference type="ARBA" id="ARBA00004141"/>
    </source>
</evidence>
<proteinExistence type="inferred from homology"/>
<dbReference type="Pfam" id="PF00083">
    <property type="entry name" value="Sugar_tr"/>
    <property type="match status" value="2"/>
</dbReference>
<accession>A0A7E4VVT4</accession>
<keyword evidence="5 8" id="KW-1133">Transmembrane helix</keyword>
<feature type="transmembrane region" description="Helical" evidence="8">
    <location>
        <begin position="319"/>
        <end position="340"/>
    </location>
</feature>
<reference evidence="10" key="1">
    <citation type="journal article" date="2013" name="Genetics">
        <title>The draft genome and transcriptome of Panagrellus redivivus are shaped by the harsh demands of a free-living lifestyle.</title>
        <authorList>
            <person name="Srinivasan J."/>
            <person name="Dillman A.R."/>
            <person name="Macchietto M.G."/>
            <person name="Heikkinen L."/>
            <person name="Lakso M."/>
            <person name="Fracchia K.M."/>
            <person name="Antoshechkin I."/>
            <person name="Mortazavi A."/>
            <person name="Wong G."/>
            <person name="Sternberg P.W."/>
        </authorList>
    </citation>
    <scope>NUCLEOTIDE SEQUENCE [LARGE SCALE GENOMIC DNA]</scope>
    <source>
        <strain evidence="10">MT8872</strain>
    </source>
</reference>
<dbReference type="SUPFAM" id="SSF103473">
    <property type="entry name" value="MFS general substrate transporter"/>
    <property type="match status" value="1"/>
</dbReference>
<feature type="transmembrane region" description="Helical" evidence="8">
    <location>
        <begin position="124"/>
        <end position="145"/>
    </location>
</feature>
<evidence type="ECO:0000256" key="8">
    <source>
        <dbReference type="SAM" id="Phobius"/>
    </source>
</evidence>
<dbReference type="InterPro" id="IPR050814">
    <property type="entry name" value="Myo-inositol_Transporter"/>
</dbReference>
<dbReference type="PRINTS" id="PR00171">
    <property type="entry name" value="SUGRTRNSPORT"/>
</dbReference>
<evidence type="ECO:0000313" key="11">
    <source>
        <dbReference type="WBParaSite" id="Pan_g4097.t1"/>
    </source>
</evidence>
<dbReference type="InterPro" id="IPR005829">
    <property type="entry name" value="Sugar_transporter_CS"/>
</dbReference>
<dbReference type="FunFam" id="1.20.1250.20:FF:000387">
    <property type="entry name" value="H(+) MyoInositol coTransporter"/>
    <property type="match status" value="1"/>
</dbReference>
<comment type="subcellular location">
    <subcellularLocation>
        <location evidence="1">Membrane</location>
        <topology evidence="1">Multi-pass membrane protein</topology>
    </subcellularLocation>
</comment>
<dbReference type="GO" id="GO:0005366">
    <property type="term" value="F:myo-inositol:proton symporter activity"/>
    <property type="evidence" value="ECO:0007669"/>
    <property type="project" value="TreeGrafter"/>
</dbReference>
<feature type="transmembrane region" description="Helical" evidence="8">
    <location>
        <begin position="509"/>
        <end position="530"/>
    </location>
</feature>
<dbReference type="InterPro" id="IPR005828">
    <property type="entry name" value="MFS_sugar_transport-like"/>
</dbReference>
<dbReference type="NCBIfam" id="TIGR00879">
    <property type="entry name" value="SP"/>
    <property type="match status" value="1"/>
</dbReference>
<dbReference type="InterPro" id="IPR020846">
    <property type="entry name" value="MFS_dom"/>
</dbReference>
<feature type="transmembrane region" description="Helical" evidence="8">
    <location>
        <begin position="99"/>
        <end position="118"/>
    </location>
</feature>
<keyword evidence="10" id="KW-1185">Reference proteome</keyword>
<dbReference type="PROSITE" id="PS00217">
    <property type="entry name" value="SUGAR_TRANSPORT_2"/>
    <property type="match status" value="1"/>
</dbReference>
<evidence type="ECO:0000313" key="10">
    <source>
        <dbReference type="Proteomes" id="UP000492821"/>
    </source>
</evidence>
<evidence type="ECO:0000259" key="9">
    <source>
        <dbReference type="PROSITE" id="PS50850"/>
    </source>
</evidence>
<evidence type="ECO:0000256" key="6">
    <source>
        <dbReference type="ARBA" id="ARBA00023136"/>
    </source>
</evidence>
<feature type="transmembrane region" description="Helical" evidence="8">
    <location>
        <begin position="187"/>
        <end position="210"/>
    </location>
</feature>
<dbReference type="PROSITE" id="PS00216">
    <property type="entry name" value="SUGAR_TRANSPORT_1"/>
    <property type="match status" value="1"/>
</dbReference>
<dbReference type="PANTHER" id="PTHR48020">
    <property type="entry name" value="PROTON MYO-INOSITOL COTRANSPORTER"/>
    <property type="match status" value="1"/>
</dbReference>
<dbReference type="PANTHER" id="PTHR48020:SF12">
    <property type="entry name" value="PROTON MYO-INOSITOL COTRANSPORTER"/>
    <property type="match status" value="1"/>
</dbReference>
<feature type="transmembrane region" description="Helical" evidence="8">
    <location>
        <begin position="349"/>
        <end position="370"/>
    </location>
</feature>
<dbReference type="InterPro" id="IPR036259">
    <property type="entry name" value="MFS_trans_sf"/>
</dbReference>
<feature type="transmembrane region" description="Helical" evidence="8">
    <location>
        <begin position="26"/>
        <end position="55"/>
    </location>
</feature>
<reference evidence="11" key="2">
    <citation type="submission" date="2020-10" db="UniProtKB">
        <authorList>
            <consortium name="WormBaseParasite"/>
        </authorList>
    </citation>
    <scope>IDENTIFICATION</scope>
</reference>
<protein>
    <submittedName>
        <fullName evidence="11">MFS domain-containing protein</fullName>
    </submittedName>
</protein>
<dbReference type="Proteomes" id="UP000492821">
    <property type="component" value="Unassembled WGS sequence"/>
</dbReference>
<keyword evidence="3 7" id="KW-0813">Transport</keyword>
<keyword evidence="4 8" id="KW-0812">Transmembrane</keyword>
<feature type="transmembrane region" description="Helical" evidence="8">
    <location>
        <begin position="542"/>
        <end position="560"/>
    </location>
</feature>
<evidence type="ECO:0000256" key="5">
    <source>
        <dbReference type="ARBA" id="ARBA00022989"/>
    </source>
</evidence>
<feature type="transmembrane region" description="Helical" evidence="8">
    <location>
        <begin position="67"/>
        <end position="87"/>
    </location>
</feature>
<dbReference type="AlphaFoldDB" id="A0A7E4VVT4"/>
<dbReference type="WBParaSite" id="Pan_g4097.t1">
    <property type="protein sequence ID" value="Pan_g4097.t1"/>
    <property type="gene ID" value="Pan_g4097"/>
</dbReference>
<keyword evidence="6 8" id="KW-0472">Membrane</keyword>
<evidence type="ECO:0000256" key="7">
    <source>
        <dbReference type="RuleBase" id="RU003346"/>
    </source>
</evidence>
<name>A0A7E4VVT4_PANRE</name>
<feature type="transmembrane region" description="Helical" evidence="8">
    <location>
        <begin position="157"/>
        <end position="181"/>
    </location>
</feature>
<organism evidence="10 11">
    <name type="scientific">Panagrellus redivivus</name>
    <name type="common">Microworm</name>
    <dbReference type="NCBI Taxonomy" id="6233"/>
    <lineage>
        <taxon>Eukaryota</taxon>
        <taxon>Metazoa</taxon>
        <taxon>Ecdysozoa</taxon>
        <taxon>Nematoda</taxon>
        <taxon>Chromadorea</taxon>
        <taxon>Rhabditida</taxon>
        <taxon>Tylenchina</taxon>
        <taxon>Panagrolaimomorpha</taxon>
        <taxon>Panagrolaimoidea</taxon>
        <taxon>Panagrolaimidae</taxon>
        <taxon>Panagrellus</taxon>
    </lineage>
</organism>
<comment type="similarity">
    <text evidence="2 7">Belongs to the major facilitator superfamily. Sugar transporter (TC 2.A.1.1) family.</text>
</comment>